<evidence type="ECO:0000313" key="2">
    <source>
        <dbReference type="Proteomes" id="UP001151760"/>
    </source>
</evidence>
<sequence>MAENVIVAGAENRPSMLEKGTELTLQEHESKLYDDFDKFTSEKGESIHSYYWRYVKLINVMNIIRITMTPIQVNTKFVNHLQPEWSRFITAAKQLKYLHKVNFYQFYTFLKHNENDANEVLAMRQQYPDLLALLANTYNPPPSYNNQRSLYNPVGPLECDIRFIKLN</sequence>
<dbReference type="EMBL" id="BQNB010020573">
    <property type="protein sequence ID" value="GJT97376.1"/>
    <property type="molecule type" value="Genomic_DNA"/>
</dbReference>
<reference evidence="1" key="2">
    <citation type="submission" date="2022-01" db="EMBL/GenBank/DDBJ databases">
        <authorList>
            <person name="Yamashiro T."/>
            <person name="Shiraishi A."/>
            <person name="Satake H."/>
            <person name="Nakayama K."/>
        </authorList>
    </citation>
    <scope>NUCLEOTIDE SEQUENCE</scope>
</reference>
<evidence type="ECO:0008006" key="3">
    <source>
        <dbReference type="Google" id="ProtNLM"/>
    </source>
</evidence>
<keyword evidence="2" id="KW-1185">Reference proteome</keyword>
<gene>
    <name evidence="1" type="ORF">Tco_1092894</name>
</gene>
<comment type="caution">
    <text evidence="1">The sequence shown here is derived from an EMBL/GenBank/DDBJ whole genome shotgun (WGS) entry which is preliminary data.</text>
</comment>
<reference evidence="1" key="1">
    <citation type="journal article" date="2022" name="Int. J. Mol. Sci.">
        <title>Draft Genome of Tanacetum Coccineum: Genomic Comparison of Closely Related Tanacetum-Family Plants.</title>
        <authorList>
            <person name="Yamashiro T."/>
            <person name="Shiraishi A."/>
            <person name="Nakayama K."/>
            <person name="Satake H."/>
        </authorList>
    </citation>
    <scope>NUCLEOTIDE SEQUENCE</scope>
</reference>
<proteinExistence type="predicted"/>
<evidence type="ECO:0000313" key="1">
    <source>
        <dbReference type="EMBL" id="GJT97376.1"/>
    </source>
</evidence>
<dbReference type="Proteomes" id="UP001151760">
    <property type="component" value="Unassembled WGS sequence"/>
</dbReference>
<accession>A0ABQ5ICE6</accession>
<name>A0ABQ5ICE6_9ASTR</name>
<organism evidence="1 2">
    <name type="scientific">Tanacetum coccineum</name>
    <dbReference type="NCBI Taxonomy" id="301880"/>
    <lineage>
        <taxon>Eukaryota</taxon>
        <taxon>Viridiplantae</taxon>
        <taxon>Streptophyta</taxon>
        <taxon>Embryophyta</taxon>
        <taxon>Tracheophyta</taxon>
        <taxon>Spermatophyta</taxon>
        <taxon>Magnoliopsida</taxon>
        <taxon>eudicotyledons</taxon>
        <taxon>Gunneridae</taxon>
        <taxon>Pentapetalae</taxon>
        <taxon>asterids</taxon>
        <taxon>campanulids</taxon>
        <taxon>Asterales</taxon>
        <taxon>Asteraceae</taxon>
        <taxon>Asteroideae</taxon>
        <taxon>Anthemideae</taxon>
        <taxon>Anthemidinae</taxon>
        <taxon>Tanacetum</taxon>
    </lineage>
</organism>
<protein>
    <recommendedName>
        <fullName evidence="3">Integrase, catalytic region, zinc finger, CCHC-type, peptidase aspartic, catalytic</fullName>
    </recommendedName>
</protein>